<dbReference type="PRINTS" id="PR00237">
    <property type="entry name" value="GPCRRHODOPSN"/>
</dbReference>
<feature type="transmembrane region" description="Helical" evidence="11">
    <location>
        <begin position="235"/>
        <end position="258"/>
    </location>
</feature>
<feature type="domain" description="G-protein coupled receptors family 1 profile" evidence="12">
    <location>
        <begin position="287"/>
        <end position="357"/>
    </location>
</feature>
<keyword evidence="7 11" id="KW-0472">Membrane</keyword>
<evidence type="ECO:0000256" key="5">
    <source>
        <dbReference type="ARBA" id="ARBA00022989"/>
    </source>
</evidence>
<dbReference type="EMBL" id="CM004483">
    <property type="protein sequence ID" value="OCT61834.1"/>
    <property type="molecule type" value="Genomic_DNA"/>
</dbReference>
<keyword evidence="6 10" id="KW-0297">G-protein coupled receptor</keyword>
<feature type="transmembrane region" description="Helical" evidence="11">
    <location>
        <begin position="191"/>
        <end position="214"/>
    </location>
</feature>
<dbReference type="FunFam" id="1.20.1070.10:FF:000015">
    <property type="entry name" value="Olfactory receptor"/>
    <property type="match status" value="1"/>
</dbReference>
<evidence type="ECO:0000256" key="7">
    <source>
        <dbReference type="ARBA" id="ARBA00023136"/>
    </source>
</evidence>
<dbReference type="InterPro" id="IPR017452">
    <property type="entry name" value="GPCR_Rhodpsn_7TM"/>
</dbReference>
<gene>
    <name evidence="13" type="ORF">XELAEV_18047864mg</name>
</gene>
<keyword evidence="5 11" id="KW-1133">Transmembrane helix</keyword>
<dbReference type="PROSITE" id="PS50262">
    <property type="entry name" value="G_PROTEIN_RECEP_F1_2"/>
    <property type="match status" value="2"/>
</dbReference>
<dbReference type="InterPro" id="IPR000725">
    <property type="entry name" value="Olfact_rcpt"/>
</dbReference>
<dbReference type="GO" id="GO:0004930">
    <property type="term" value="F:G protein-coupled receptor activity"/>
    <property type="evidence" value="ECO:0007669"/>
    <property type="project" value="UniProtKB-KW"/>
</dbReference>
<evidence type="ECO:0000313" key="13">
    <source>
        <dbReference type="EMBL" id="OCT61834.1"/>
    </source>
</evidence>
<evidence type="ECO:0000256" key="8">
    <source>
        <dbReference type="ARBA" id="ARBA00023170"/>
    </source>
</evidence>
<keyword evidence="9 10" id="KW-0807">Transducer</keyword>
<evidence type="ECO:0000256" key="9">
    <source>
        <dbReference type="ARBA" id="ARBA00023224"/>
    </source>
</evidence>
<keyword evidence="2" id="KW-1003">Cell membrane</keyword>
<evidence type="ECO:0000256" key="2">
    <source>
        <dbReference type="ARBA" id="ARBA00022475"/>
    </source>
</evidence>
<proteinExistence type="inferred from homology"/>
<dbReference type="InterPro" id="IPR050516">
    <property type="entry name" value="Olfactory_GPCR"/>
</dbReference>
<dbReference type="Gene3D" id="1.10.1220.70">
    <property type="match status" value="1"/>
</dbReference>
<feature type="transmembrane region" description="Helical" evidence="11">
    <location>
        <begin position="136"/>
        <end position="160"/>
    </location>
</feature>
<organism evidence="13 14">
    <name type="scientific">Xenopus laevis</name>
    <name type="common">African clawed frog</name>
    <dbReference type="NCBI Taxonomy" id="8355"/>
    <lineage>
        <taxon>Eukaryota</taxon>
        <taxon>Metazoa</taxon>
        <taxon>Chordata</taxon>
        <taxon>Craniata</taxon>
        <taxon>Vertebrata</taxon>
        <taxon>Euteleostomi</taxon>
        <taxon>Amphibia</taxon>
        <taxon>Batrachia</taxon>
        <taxon>Anura</taxon>
        <taxon>Pipoidea</taxon>
        <taxon>Pipidae</taxon>
        <taxon>Xenopodinae</taxon>
        <taxon>Xenopus</taxon>
        <taxon>Xenopus</taxon>
    </lineage>
</organism>
<dbReference type="Pfam" id="PF13853">
    <property type="entry name" value="7tm_4"/>
    <property type="match status" value="2"/>
</dbReference>
<dbReference type="PROSITE" id="PS00237">
    <property type="entry name" value="G_PROTEIN_RECEP_F1_1"/>
    <property type="match status" value="1"/>
</dbReference>
<comment type="subcellular location">
    <subcellularLocation>
        <location evidence="1">Cell membrane</location>
        <topology evidence="1">Multi-pass membrane protein</topology>
    </subcellularLocation>
</comment>
<feature type="domain" description="G-protein coupled receptors family 1 profile" evidence="12">
    <location>
        <begin position="39"/>
        <end position="294"/>
    </location>
</feature>
<dbReference type="GO" id="GO:0004984">
    <property type="term" value="F:olfactory receptor activity"/>
    <property type="evidence" value="ECO:0007669"/>
    <property type="project" value="InterPro"/>
</dbReference>
<dbReference type="AlphaFoldDB" id="A0A974H1T3"/>
<evidence type="ECO:0000256" key="10">
    <source>
        <dbReference type="RuleBase" id="RU000688"/>
    </source>
</evidence>
<sequence>MENQTIVYKFVLAGLSDLPSLQFPLFMVFLLIYLITLCGNLLILLLIFTDSHLHTPMYFFLGTLACLDMSYSSVTVPRMLFDLLRERKIIFMGACITQIYFFVLFIESETSVLAVMSYDRYIAICRPLHYMQIMTWNVCVQLISGVLLFSTICSLVHTLFLSELTFCHLNILHSFFCDLPQLLEVSCSDTFISVLLIFLLGMLYGVGIVGVTFYPYIPIITTVLKITSKHMRSKAFSTCSSHLTVVFIFYTTIFFNYFRSNANDHLVEDKLPLFLVFVLIYLITLTGNLLILLLIFTDSHLHTPMYFFLGTLACLDMSYSSVTVPRMLFDLLRELRIISVRSCITQVFFFFFAVSESKVFSTGSSHLTVVFIIYATMLFYYYRSSANDHLAEDKVASVVFAILTPSINPVIYSLRNQELKLSLRRALNNENKNGLSLFLD</sequence>
<dbReference type="GO" id="GO:0005886">
    <property type="term" value="C:plasma membrane"/>
    <property type="evidence" value="ECO:0007669"/>
    <property type="project" value="UniProtKB-SubCell"/>
</dbReference>
<evidence type="ECO:0000256" key="1">
    <source>
        <dbReference type="ARBA" id="ARBA00004651"/>
    </source>
</evidence>
<name>A0A974H1T3_XENLA</name>
<evidence type="ECO:0000256" key="6">
    <source>
        <dbReference type="ARBA" id="ARBA00023040"/>
    </source>
</evidence>
<feature type="transmembrane region" description="Helical" evidence="11">
    <location>
        <begin position="366"/>
        <end position="383"/>
    </location>
</feature>
<keyword evidence="4" id="KW-0716">Sensory transduction</keyword>
<dbReference type="PRINTS" id="PR00245">
    <property type="entry name" value="OLFACTORYR"/>
</dbReference>
<accession>A0A974H1T3</accession>
<feature type="transmembrane region" description="Helical" evidence="11">
    <location>
        <begin position="58"/>
        <end position="77"/>
    </location>
</feature>
<keyword evidence="8 10" id="KW-0675">Receptor</keyword>
<evidence type="ECO:0000256" key="4">
    <source>
        <dbReference type="ARBA" id="ARBA00022725"/>
    </source>
</evidence>
<dbReference type="PANTHER" id="PTHR26452">
    <property type="entry name" value="OLFACTORY RECEPTOR"/>
    <property type="match status" value="1"/>
</dbReference>
<evidence type="ECO:0000259" key="12">
    <source>
        <dbReference type="PROSITE" id="PS50262"/>
    </source>
</evidence>
<feature type="transmembrane region" description="Helical" evidence="11">
    <location>
        <begin position="395"/>
        <end position="414"/>
    </location>
</feature>
<dbReference type="OMA" id="TVIMEFI"/>
<dbReference type="Gene3D" id="1.20.1070.10">
    <property type="entry name" value="Rhodopsin 7-helix transmembrane proteins"/>
    <property type="match status" value="2"/>
</dbReference>
<feature type="transmembrane region" description="Helical" evidence="11">
    <location>
        <begin position="273"/>
        <end position="295"/>
    </location>
</feature>
<reference evidence="14" key="1">
    <citation type="journal article" date="2016" name="Nature">
        <title>Genome evolution in the allotetraploid frog Xenopus laevis.</title>
        <authorList>
            <person name="Session A.M."/>
            <person name="Uno Y."/>
            <person name="Kwon T."/>
            <person name="Chapman J.A."/>
            <person name="Toyoda A."/>
            <person name="Takahashi S."/>
            <person name="Fukui A."/>
            <person name="Hikosaka A."/>
            <person name="Suzuki A."/>
            <person name="Kondo M."/>
            <person name="van Heeringen S.J."/>
            <person name="Quigley I."/>
            <person name="Heinz S."/>
            <person name="Ogino H."/>
            <person name="Ochi H."/>
            <person name="Hellsten U."/>
            <person name="Lyons J.B."/>
            <person name="Simakov O."/>
            <person name="Putnam N."/>
            <person name="Stites J."/>
            <person name="Kuroki Y."/>
            <person name="Tanaka T."/>
            <person name="Michiue T."/>
            <person name="Watanabe M."/>
            <person name="Bogdanovic O."/>
            <person name="Lister R."/>
            <person name="Georgiou G."/>
            <person name="Paranjpe S.S."/>
            <person name="van Kruijsbergen I."/>
            <person name="Shu S."/>
            <person name="Carlson J."/>
            <person name="Kinoshita T."/>
            <person name="Ohta Y."/>
            <person name="Mawaribuchi S."/>
            <person name="Jenkins J."/>
            <person name="Grimwood J."/>
            <person name="Schmutz J."/>
            <person name="Mitros T."/>
            <person name="Mozaffari S.V."/>
            <person name="Suzuki Y."/>
            <person name="Haramoto Y."/>
            <person name="Yamamoto T.S."/>
            <person name="Takagi C."/>
            <person name="Heald R."/>
            <person name="Miller K."/>
            <person name="Haudenschild C."/>
            <person name="Kitzman J."/>
            <person name="Nakayama T."/>
            <person name="Izutsu Y."/>
            <person name="Robert J."/>
            <person name="Fortriede J."/>
            <person name="Burns K."/>
            <person name="Lotay V."/>
            <person name="Karimi K."/>
            <person name="Yasuoka Y."/>
            <person name="Dichmann D.S."/>
            <person name="Flajnik M.F."/>
            <person name="Houston D.W."/>
            <person name="Shendure J."/>
            <person name="DuPasquier L."/>
            <person name="Vize P.D."/>
            <person name="Zorn A.M."/>
            <person name="Ito M."/>
            <person name="Marcotte E.M."/>
            <person name="Wallingford J.B."/>
            <person name="Ito Y."/>
            <person name="Asashima M."/>
            <person name="Ueno N."/>
            <person name="Matsuda Y."/>
            <person name="Veenstra G.J."/>
            <person name="Fujiyama A."/>
            <person name="Harland R.M."/>
            <person name="Taira M."/>
            <person name="Rokhsar D.S."/>
        </authorList>
    </citation>
    <scope>NUCLEOTIDE SEQUENCE [LARGE SCALE GENOMIC DNA]</scope>
    <source>
        <strain evidence="14">J</strain>
    </source>
</reference>
<comment type="similarity">
    <text evidence="10">Belongs to the G-protein coupled receptor 1 family.</text>
</comment>
<dbReference type="InterPro" id="IPR000276">
    <property type="entry name" value="GPCR_Rhodpsn"/>
</dbReference>
<feature type="transmembrane region" description="Helical" evidence="11">
    <location>
        <begin position="307"/>
        <end position="329"/>
    </location>
</feature>
<feature type="transmembrane region" description="Helical" evidence="11">
    <location>
        <begin position="89"/>
        <end position="115"/>
    </location>
</feature>
<protein>
    <recommendedName>
        <fullName evidence="12">G-protein coupled receptors family 1 profile domain-containing protein</fullName>
    </recommendedName>
</protein>
<evidence type="ECO:0000256" key="3">
    <source>
        <dbReference type="ARBA" id="ARBA00022692"/>
    </source>
</evidence>
<evidence type="ECO:0000256" key="11">
    <source>
        <dbReference type="SAM" id="Phobius"/>
    </source>
</evidence>
<dbReference type="Proteomes" id="UP000694892">
    <property type="component" value="Chromosome 9_10S"/>
</dbReference>
<keyword evidence="3 10" id="KW-0812">Transmembrane</keyword>
<feature type="transmembrane region" description="Helical" evidence="11">
    <location>
        <begin position="25"/>
        <end position="46"/>
    </location>
</feature>
<evidence type="ECO:0000313" key="14">
    <source>
        <dbReference type="Proteomes" id="UP000694892"/>
    </source>
</evidence>
<keyword evidence="4" id="KW-0552">Olfaction</keyword>
<dbReference type="SUPFAM" id="SSF81321">
    <property type="entry name" value="Family A G protein-coupled receptor-like"/>
    <property type="match status" value="3"/>
</dbReference>